<keyword evidence="9" id="KW-1185">Reference proteome</keyword>
<dbReference type="Pfam" id="PF02104">
    <property type="entry name" value="SURF1"/>
    <property type="match status" value="1"/>
</dbReference>
<protein>
    <recommendedName>
        <fullName evidence="6">SURF1-like protein</fullName>
    </recommendedName>
</protein>
<feature type="transmembrane region" description="Helical" evidence="6">
    <location>
        <begin position="245"/>
        <end position="266"/>
    </location>
</feature>
<gene>
    <name evidence="8" type="ORF">CAL13_05690</name>
</gene>
<dbReference type="RefSeq" id="WP_086071784.1">
    <property type="nucleotide sequence ID" value="NZ_CP021109.1"/>
</dbReference>
<evidence type="ECO:0000256" key="3">
    <source>
        <dbReference type="ARBA" id="ARBA00022692"/>
    </source>
</evidence>
<comment type="subcellular location">
    <subcellularLocation>
        <location evidence="6">Cell membrane</location>
        <topology evidence="6">Multi-pass membrane protein</topology>
    </subcellularLocation>
    <subcellularLocation>
        <location evidence="1">Membrane</location>
    </subcellularLocation>
</comment>
<evidence type="ECO:0000256" key="4">
    <source>
        <dbReference type="ARBA" id="ARBA00022989"/>
    </source>
</evidence>
<evidence type="ECO:0000256" key="6">
    <source>
        <dbReference type="RuleBase" id="RU363076"/>
    </source>
</evidence>
<comment type="similarity">
    <text evidence="2 6">Belongs to the SURF1 family.</text>
</comment>
<evidence type="ECO:0000256" key="7">
    <source>
        <dbReference type="SAM" id="MobiDB-lite"/>
    </source>
</evidence>
<evidence type="ECO:0000256" key="1">
    <source>
        <dbReference type="ARBA" id="ARBA00004370"/>
    </source>
</evidence>
<proteinExistence type="inferred from homology"/>
<dbReference type="Proteomes" id="UP000194139">
    <property type="component" value="Chromosome"/>
</dbReference>
<feature type="transmembrane region" description="Helical" evidence="6">
    <location>
        <begin position="38"/>
        <end position="60"/>
    </location>
</feature>
<feature type="region of interest" description="Disordered" evidence="7">
    <location>
        <begin position="1"/>
        <end position="31"/>
    </location>
</feature>
<dbReference type="PROSITE" id="PS50895">
    <property type="entry name" value="SURF1"/>
    <property type="match status" value="1"/>
</dbReference>
<dbReference type="EMBL" id="CP021109">
    <property type="protein sequence ID" value="ARP85755.1"/>
    <property type="molecule type" value="Genomic_DNA"/>
</dbReference>
<keyword evidence="3 6" id="KW-0812">Transmembrane</keyword>
<name>A0A1W6YXC9_9BORD</name>
<organism evidence="8 9">
    <name type="scientific">Bordetella genomosp. 9</name>
    <dbReference type="NCBI Taxonomy" id="1416803"/>
    <lineage>
        <taxon>Bacteria</taxon>
        <taxon>Pseudomonadati</taxon>
        <taxon>Pseudomonadota</taxon>
        <taxon>Betaproteobacteria</taxon>
        <taxon>Burkholderiales</taxon>
        <taxon>Alcaligenaceae</taxon>
        <taxon>Bordetella</taxon>
    </lineage>
</organism>
<dbReference type="GO" id="GO:0005886">
    <property type="term" value="C:plasma membrane"/>
    <property type="evidence" value="ECO:0007669"/>
    <property type="project" value="UniProtKB-SubCell"/>
</dbReference>
<reference evidence="8 9" key="1">
    <citation type="submission" date="2017-05" db="EMBL/GenBank/DDBJ databases">
        <title>Complete and WGS of Bordetella genogroups.</title>
        <authorList>
            <person name="Spilker T."/>
            <person name="LiPuma J."/>
        </authorList>
    </citation>
    <scope>NUCLEOTIDE SEQUENCE [LARGE SCALE GENOMIC DNA]</scope>
    <source>
        <strain evidence="8 9">AU17164</strain>
    </source>
</reference>
<keyword evidence="5 6" id="KW-0472">Membrane</keyword>
<dbReference type="PANTHER" id="PTHR23427">
    <property type="entry name" value="SURFEIT LOCUS PROTEIN"/>
    <property type="match status" value="1"/>
</dbReference>
<accession>A0A1W6YXC9</accession>
<keyword evidence="6" id="KW-1003">Cell membrane</keyword>
<dbReference type="InterPro" id="IPR002994">
    <property type="entry name" value="Surf1/Shy1"/>
</dbReference>
<evidence type="ECO:0000256" key="5">
    <source>
        <dbReference type="ARBA" id="ARBA00023136"/>
    </source>
</evidence>
<dbReference type="AlphaFoldDB" id="A0A1W6YXC9"/>
<feature type="compositionally biased region" description="Low complexity" evidence="7">
    <location>
        <begin position="1"/>
        <end position="13"/>
    </location>
</feature>
<dbReference type="InterPro" id="IPR045214">
    <property type="entry name" value="Surf1/Surf4"/>
</dbReference>
<dbReference type="PANTHER" id="PTHR23427:SF2">
    <property type="entry name" value="SURFEIT LOCUS PROTEIN 1"/>
    <property type="match status" value="1"/>
</dbReference>
<sequence>MATPSGPQGSAPSSAPPPGDRTNTAQPDADTRVRRRPAVLICMAVVAVLLFAGFCALGTWQVHRRAWKLDLIARVDQRVHAPAAPAPGPGEWPGVTADKDEYRHVSLTGRYLFDKEALVQASTELGSGYWVMTPLRRDDGSIVLINRGFVPGDRRARIARPQAAAESGVMVTGLLRVSEPGGGFLRDNDPRNDRWYSRDVAAIAAARGLNDVAPYFVDAAPDPAVGPDGWPRGGMTVIAFHNSHLVYAITWYTLALMVAGAAIYIVRDERRLRRSEEENKLRG</sequence>
<evidence type="ECO:0000313" key="9">
    <source>
        <dbReference type="Proteomes" id="UP000194139"/>
    </source>
</evidence>
<keyword evidence="4 6" id="KW-1133">Transmembrane helix</keyword>
<dbReference type="CDD" id="cd06662">
    <property type="entry name" value="SURF1"/>
    <property type="match status" value="1"/>
</dbReference>
<evidence type="ECO:0000256" key="2">
    <source>
        <dbReference type="ARBA" id="ARBA00007165"/>
    </source>
</evidence>
<evidence type="ECO:0000313" key="8">
    <source>
        <dbReference type="EMBL" id="ARP85755.1"/>
    </source>
</evidence>